<dbReference type="InterPro" id="IPR000340">
    <property type="entry name" value="Dual-sp_phosphatase_cat-dom"/>
</dbReference>
<dbReference type="GO" id="GO:0008330">
    <property type="term" value="F:protein tyrosine/threonine phosphatase activity"/>
    <property type="evidence" value="ECO:0007669"/>
    <property type="project" value="TreeGrafter"/>
</dbReference>
<evidence type="ECO:0000256" key="2">
    <source>
        <dbReference type="ARBA" id="ARBA00013064"/>
    </source>
</evidence>
<dbReference type="InterPro" id="IPR016130">
    <property type="entry name" value="Tyr_Pase_AS"/>
</dbReference>
<comment type="similarity">
    <text evidence="1">Belongs to the protein-tyrosine phosphatase family. Non-receptor class dual specificity subfamily.</text>
</comment>
<dbReference type="Gene3D" id="3.40.250.10">
    <property type="entry name" value="Rhodanese-like domain"/>
    <property type="match status" value="1"/>
</dbReference>
<evidence type="ECO:0000259" key="6">
    <source>
        <dbReference type="PROSITE" id="PS50054"/>
    </source>
</evidence>
<dbReference type="GO" id="GO:0005737">
    <property type="term" value="C:cytoplasm"/>
    <property type="evidence" value="ECO:0007669"/>
    <property type="project" value="TreeGrafter"/>
</dbReference>
<dbReference type="InterPro" id="IPR001763">
    <property type="entry name" value="Rhodanese-like_dom"/>
</dbReference>
<evidence type="ECO:0000256" key="1">
    <source>
        <dbReference type="ARBA" id="ARBA00008601"/>
    </source>
</evidence>
<organism evidence="9">
    <name type="scientific">Ascaris suum</name>
    <name type="common">Pig roundworm</name>
    <name type="synonym">Ascaris lumbricoides</name>
    <dbReference type="NCBI Taxonomy" id="6253"/>
    <lineage>
        <taxon>Eukaryota</taxon>
        <taxon>Metazoa</taxon>
        <taxon>Ecdysozoa</taxon>
        <taxon>Nematoda</taxon>
        <taxon>Chromadorea</taxon>
        <taxon>Rhabditida</taxon>
        <taxon>Spirurina</taxon>
        <taxon>Ascaridomorpha</taxon>
        <taxon>Ascaridoidea</taxon>
        <taxon>Ascarididae</taxon>
        <taxon>Ascaris</taxon>
    </lineage>
</organism>
<proteinExistence type="evidence at transcript level"/>
<dbReference type="InterPro" id="IPR008343">
    <property type="entry name" value="MKP"/>
</dbReference>
<evidence type="ECO:0000259" key="7">
    <source>
        <dbReference type="PROSITE" id="PS50056"/>
    </source>
</evidence>
<dbReference type="SUPFAM" id="SSF52821">
    <property type="entry name" value="Rhodanese/Cell cycle control phosphatase"/>
    <property type="match status" value="1"/>
</dbReference>
<keyword evidence="4" id="KW-0904">Protein phosphatase</keyword>
<feature type="domain" description="Rhodanese" evidence="8">
    <location>
        <begin position="25"/>
        <end position="159"/>
    </location>
</feature>
<dbReference type="PANTHER" id="PTHR10159">
    <property type="entry name" value="DUAL SPECIFICITY PROTEIN PHOSPHATASE"/>
    <property type="match status" value="1"/>
</dbReference>
<dbReference type="InterPro" id="IPR036873">
    <property type="entry name" value="Rhodanese-like_dom_sf"/>
</dbReference>
<accession>F1KVR1</accession>
<dbReference type="SMART" id="SM00195">
    <property type="entry name" value="DSPc"/>
    <property type="match status" value="1"/>
</dbReference>
<dbReference type="CDD" id="cd01446">
    <property type="entry name" value="DSP_MapKP"/>
    <property type="match status" value="1"/>
</dbReference>
<evidence type="ECO:0000256" key="5">
    <source>
        <dbReference type="SAM" id="MobiDB-lite"/>
    </source>
</evidence>
<evidence type="ECO:0000259" key="8">
    <source>
        <dbReference type="PROSITE" id="PS50206"/>
    </source>
</evidence>
<feature type="domain" description="Tyrosine-protein phosphatase" evidence="6">
    <location>
        <begin position="194"/>
        <end position="337"/>
    </location>
</feature>
<dbReference type="PROSITE" id="PS50206">
    <property type="entry name" value="RHODANESE_3"/>
    <property type="match status" value="1"/>
</dbReference>
<feature type="region of interest" description="Disordered" evidence="5">
    <location>
        <begin position="726"/>
        <end position="751"/>
    </location>
</feature>
<dbReference type="InterPro" id="IPR000387">
    <property type="entry name" value="Tyr_Pase_dom"/>
</dbReference>
<feature type="compositionally biased region" description="Polar residues" evidence="5">
    <location>
        <begin position="482"/>
        <end position="491"/>
    </location>
</feature>
<feature type="compositionally biased region" description="Low complexity" evidence="5">
    <location>
        <begin position="575"/>
        <end position="602"/>
    </location>
</feature>
<dbReference type="PRINTS" id="PR01764">
    <property type="entry name" value="MAPKPHPHTASE"/>
</dbReference>
<dbReference type="EMBL" id="JI166681">
    <property type="protein sequence ID" value="ADY41965.1"/>
    <property type="molecule type" value="mRNA"/>
</dbReference>
<feature type="region of interest" description="Disordered" evidence="5">
    <location>
        <begin position="575"/>
        <end position="604"/>
    </location>
</feature>
<dbReference type="CDD" id="cd14568">
    <property type="entry name" value="DSP_MKP_classIII"/>
    <property type="match status" value="1"/>
</dbReference>
<protein>
    <recommendedName>
        <fullName evidence="2">protein-tyrosine-phosphatase</fullName>
        <ecNumber evidence="2">3.1.3.48</ecNumber>
    </recommendedName>
</protein>
<sequence>MTNLSKMAFEVDSNSLAKLMRTVDPLKKTLIVDCRCFLDYNVSHIRSAVNAFYSKMMRRRLYDNKVCSNLILSQLGQEKGEALMMDLVLYSEREEVAPSPSPFTFSKLKRKCHSNYDESPAKFLRTLQEKLSSSKRFNRVLILREGFGEFRSRFPDLCESSSGVGECEEQHPSNPEMPLSNSISQPCLPAASDGPTEILPFLYLGSQQDALDPALLNKYGIQYVINLSVNCPRPESVKQEGHFMRIPVNDSYQEKLLPHFEEAFKFLDKVSQRGSVVLIHCLAGISRSPTLAIAYIMRQNKWTSEQAYRFVKEKRPSISPNFNFMGQLLEYESQLREEYRLMSSTDSDDVAAPTSSNSFGLYSPFDASNDSPRPFETKQKYAQVECTTKIAKSISCEQISSSGKLARPQSFWDSDLRQPSSKMNVNGKRAMEPATLPTAPSITMTSASCPSMCVLDRPTALGGFKARKGLNIPQVVDEDLPSPSTELQKLSFTPPPPEISASNPFFSIPRAPRNSNTASSHRQEACSSQQVHLSATNPTFEQTNHSTLDSFSCCSNSPTSSISYCSSSSPSLAASSTSSSPLQQSSCSSSSSSPSPAAAQPCGVSLTSTTSPRFFSRLTHCLNLKKGSQSSPLQLHHRSMAVTGGVARSATMTSLTAAGQSQGVHVGTPLATVHEVVSRSQSDYTLDTDSPESGFVEDTNDFLRNQSADSSVEQHTTAASSVDFVTPTSESYHDPDRDSISSASSLEIIVQ</sequence>
<dbReference type="Gene3D" id="3.90.190.10">
    <property type="entry name" value="Protein tyrosine phosphatase superfamily"/>
    <property type="match status" value="1"/>
</dbReference>
<evidence type="ECO:0000313" key="9">
    <source>
        <dbReference type="EMBL" id="ADY41965.1"/>
    </source>
</evidence>
<feature type="compositionally biased region" description="Polar residues" evidence="5">
    <location>
        <begin position="513"/>
        <end position="532"/>
    </location>
</feature>
<dbReference type="PROSITE" id="PS00383">
    <property type="entry name" value="TYR_PHOSPHATASE_1"/>
    <property type="match status" value="1"/>
</dbReference>
<dbReference type="PROSITE" id="PS50056">
    <property type="entry name" value="TYR_PHOSPHATASE_2"/>
    <property type="match status" value="1"/>
</dbReference>
<reference evidence="9" key="1">
    <citation type="journal article" date="2011" name="Genome Res.">
        <title>Deep small RNA sequencing from the nematode Ascaris reveals conservation, functional diversification, and novel developmental profiles.</title>
        <authorList>
            <person name="Wang J."/>
            <person name="Czech B."/>
            <person name="Crunk A."/>
            <person name="Wallace A."/>
            <person name="Mitreva M."/>
            <person name="Hannon G.J."/>
            <person name="Davis R.E."/>
        </authorList>
    </citation>
    <scope>NUCLEOTIDE SEQUENCE</scope>
</reference>
<dbReference type="GO" id="GO:0017017">
    <property type="term" value="F:MAP kinase tyrosine/serine/threonine phosphatase activity"/>
    <property type="evidence" value="ECO:0007669"/>
    <property type="project" value="InterPro"/>
</dbReference>
<dbReference type="AlphaFoldDB" id="F1KVR1"/>
<dbReference type="GO" id="GO:0033550">
    <property type="term" value="F:MAP kinase tyrosine phosphatase activity"/>
    <property type="evidence" value="ECO:0007669"/>
    <property type="project" value="TreeGrafter"/>
</dbReference>
<dbReference type="PANTHER" id="PTHR10159:SF533">
    <property type="entry name" value="TYROSINE-PROTEIN PHOSPHATASE VHP-1"/>
    <property type="match status" value="1"/>
</dbReference>
<evidence type="ECO:0000256" key="3">
    <source>
        <dbReference type="ARBA" id="ARBA00022801"/>
    </source>
</evidence>
<dbReference type="InterPro" id="IPR020422">
    <property type="entry name" value="TYR_PHOSPHATASE_DUAL_dom"/>
</dbReference>
<evidence type="ECO:0000256" key="4">
    <source>
        <dbReference type="ARBA" id="ARBA00022912"/>
    </source>
</evidence>
<keyword evidence="3" id="KW-0378">Hydrolase</keyword>
<dbReference type="Pfam" id="PF00782">
    <property type="entry name" value="DSPc"/>
    <property type="match status" value="1"/>
</dbReference>
<dbReference type="InterPro" id="IPR029021">
    <property type="entry name" value="Prot-tyrosine_phosphatase-like"/>
</dbReference>
<dbReference type="EC" id="3.1.3.48" evidence="2"/>
<dbReference type="PROSITE" id="PS50054">
    <property type="entry name" value="TYR_PHOSPHATASE_DUAL"/>
    <property type="match status" value="1"/>
</dbReference>
<dbReference type="GO" id="GO:0043409">
    <property type="term" value="P:negative regulation of MAPK cascade"/>
    <property type="evidence" value="ECO:0007669"/>
    <property type="project" value="TreeGrafter"/>
</dbReference>
<feature type="domain" description="Tyrosine specific protein phosphatases" evidence="7">
    <location>
        <begin position="258"/>
        <end position="318"/>
    </location>
</feature>
<name>F1KVR1_ASCSU</name>
<feature type="region of interest" description="Disordered" evidence="5">
    <location>
        <begin position="479"/>
        <end position="532"/>
    </location>
</feature>
<dbReference type="SUPFAM" id="SSF52799">
    <property type="entry name" value="(Phosphotyrosine protein) phosphatases II"/>
    <property type="match status" value="1"/>
</dbReference>